<dbReference type="AlphaFoldDB" id="A0AAE0WJY6"/>
<evidence type="ECO:0008006" key="7">
    <source>
        <dbReference type="Google" id="ProtNLM"/>
    </source>
</evidence>
<comment type="similarity">
    <text evidence="1">Belongs to the universal ribosomal protein uS15 family.</text>
</comment>
<proteinExistence type="inferred from homology"/>
<evidence type="ECO:0000313" key="5">
    <source>
        <dbReference type="EMBL" id="KAK3673082.1"/>
    </source>
</evidence>
<dbReference type="CDD" id="cd00353">
    <property type="entry name" value="Ribosomal_S15p_S13e"/>
    <property type="match status" value="1"/>
</dbReference>
<dbReference type="SUPFAM" id="SSF47060">
    <property type="entry name" value="S15/NS1 RNA-binding domain"/>
    <property type="match status" value="1"/>
</dbReference>
<organism evidence="5 6">
    <name type="scientific">Recurvomyces mirabilis</name>
    <dbReference type="NCBI Taxonomy" id="574656"/>
    <lineage>
        <taxon>Eukaryota</taxon>
        <taxon>Fungi</taxon>
        <taxon>Dikarya</taxon>
        <taxon>Ascomycota</taxon>
        <taxon>Pezizomycotina</taxon>
        <taxon>Dothideomycetes</taxon>
        <taxon>Dothideomycetidae</taxon>
        <taxon>Mycosphaerellales</taxon>
        <taxon>Teratosphaeriaceae</taxon>
        <taxon>Recurvomyces</taxon>
    </lineage>
</organism>
<comment type="caution">
    <text evidence="5">The sequence shown here is derived from an EMBL/GenBank/DDBJ whole genome shotgun (WGS) entry which is preliminary data.</text>
</comment>
<dbReference type="PANTHER" id="PTHR23321">
    <property type="entry name" value="RIBOSOMAL PROTEIN S15, BACTERIAL AND ORGANELLAR"/>
    <property type="match status" value="1"/>
</dbReference>
<evidence type="ECO:0000256" key="4">
    <source>
        <dbReference type="SAM" id="MobiDB-lite"/>
    </source>
</evidence>
<accession>A0AAE0WJY6</accession>
<dbReference type="GO" id="GO:0006412">
    <property type="term" value="P:translation"/>
    <property type="evidence" value="ECO:0007669"/>
    <property type="project" value="InterPro"/>
</dbReference>
<dbReference type="InterPro" id="IPR009068">
    <property type="entry name" value="uS15_NS1_RNA-bd_sf"/>
</dbReference>
<gene>
    <name evidence="5" type="ORF">LTR78_006922</name>
</gene>
<name>A0AAE0WJY6_9PEZI</name>
<protein>
    <recommendedName>
        <fullName evidence="7">Ribosomal protein S15</fullName>
    </recommendedName>
</protein>
<feature type="region of interest" description="Disordered" evidence="4">
    <location>
        <begin position="98"/>
        <end position="121"/>
    </location>
</feature>
<evidence type="ECO:0000256" key="2">
    <source>
        <dbReference type="ARBA" id="ARBA00022980"/>
    </source>
</evidence>
<feature type="region of interest" description="Disordered" evidence="4">
    <location>
        <begin position="135"/>
        <end position="171"/>
    </location>
</feature>
<dbReference type="GO" id="GO:0005737">
    <property type="term" value="C:cytoplasm"/>
    <property type="evidence" value="ECO:0007669"/>
    <property type="project" value="UniProtKB-ARBA"/>
</dbReference>
<keyword evidence="2" id="KW-0689">Ribosomal protein</keyword>
<dbReference type="Pfam" id="PF00312">
    <property type="entry name" value="Ribosomal_S15"/>
    <property type="match status" value="1"/>
</dbReference>
<evidence type="ECO:0000313" key="6">
    <source>
        <dbReference type="Proteomes" id="UP001274830"/>
    </source>
</evidence>
<dbReference type="GO" id="GO:1990904">
    <property type="term" value="C:ribonucleoprotein complex"/>
    <property type="evidence" value="ECO:0007669"/>
    <property type="project" value="UniProtKB-KW"/>
</dbReference>
<keyword evidence="3" id="KW-0687">Ribonucleoprotein</keyword>
<sequence>MPPRLPVPQCLRADATSYTCIYTRSFTSSVPSSVSASAQASKAAQHRRTHDPYAIAQAKARKAANLSRRTVLKEERAASLGNAVLGIETPFLRSFDTATRSTASEDQPRHTAPTDSTQRRNFFLTQQEIDAEIKHSEKLFTLHPDDPRDYDNDYTTESQQQQQREEDQATASEALKRISSLTLGSSEDRRRVNIQRCISTFGRHATDNHLTSVSRPDAPIAKVEEEKADQGWVIPRVGPDTGSSEVQIAILTAKIRTLSEFLQGRGRMDKVNKRNLRLLVHRRQKLLRYLQRSDKGGSRWQHCIEMLGLTEGTWKGEISL</sequence>
<dbReference type="GO" id="GO:0005840">
    <property type="term" value="C:ribosome"/>
    <property type="evidence" value="ECO:0007669"/>
    <property type="project" value="UniProtKB-KW"/>
</dbReference>
<dbReference type="Proteomes" id="UP001274830">
    <property type="component" value="Unassembled WGS sequence"/>
</dbReference>
<dbReference type="InterPro" id="IPR005290">
    <property type="entry name" value="Ribosomal_uS15_bac-type"/>
</dbReference>
<dbReference type="InterPro" id="IPR000589">
    <property type="entry name" value="Ribosomal_uS15"/>
</dbReference>
<reference evidence="5" key="1">
    <citation type="submission" date="2023-07" db="EMBL/GenBank/DDBJ databases">
        <title>Black Yeasts Isolated from many extreme environments.</title>
        <authorList>
            <person name="Coleine C."/>
            <person name="Stajich J.E."/>
            <person name="Selbmann L."/>
        </authorList>
    </citation>
    <scope>NUCLEOTIDE SEQUENCE</scope>
    <source>
        <strain evidence="5">CCFEE 5485</strain>
    </source>
</reference>
<evidence type="ECO:0000256" key="1">
    <source>
        <dbReference type="ARBA" id="ARBA00008434"/>
    </source>
</evidence>
<feature type="compositionally biased region" description="Basic and acidic residues" evidence="4">
    <location>
        <begin position="135"/>
        <end position="151"/>
    </location>
</feature>
<dbReference type="GO" id="GO:0003735">
    <property type="term" value="F:structural constituent of ribosome"/>
    <property type="evidence" value="ECO:0007669"/>
    <property type="project" value="InterPro"/>
</dbReference>
<keyword evidence="6" id="KW-1185">Reference proteome</keyword>
<dbReference type="SMART" id="SM01387">
    <property type="entry name" value="Ribosomal_S15"/>
    <property type="match status" value="1"/>
</dbReference>
<dbReference type="Gene3D" id="1.10.287.10">
    <property type="entry name" value="S15/NS1, RNA-binding"/>
    <property type="match status" value="1"/>
</dbReference>
<evidence type="ECO:0000256" key="3">
    <source>
        <dbReference type="ARBA" id="ARBA00023274"/>
    </source>
</evidence>
<dbReference type="EMBL" id="JAUTXT010000027">
    <property type="protein sequence ID" value="KAK3673082.1"/>
    <property type="molecule type" value="Genomic_DNA"/>
</dbReference>
<dbReference type="PANTHER" id="PTHR23321:SF26">
    <property type="entry name" value="SMALL RIBOSOMAL SUBUNIT PROTEIN US15M"/>
    <property type="match status" value="1"/>
</dbReference>